<reference evidence="2" key="1">
    <citation type="submission" date="2017-11" db="EMBL/GenBank/DDBJ databases">
        <title>The sensing device of the deep-sea amphipod.</title>
        <authorList>
            <person name="Kobayashi H."/>
            <person name="Nagahama T."/>
            <person name="Arai W."/>
            <person name="Sasagawa Y."/>
            <person name="Umeda M."/>
            <person name="Hayashi T."/>
            <person name="Nikaido I."/>
            <person name="Watanabe H."/>
            <person name="Oguri K."/>
            <person name="Kitazato H."/>
            <person name="Fujioka K."/>
            <person name="Kido Y."/>
            <person name="Takami H."/>
        </authorList>
    </citation>
    <scope>NUCLEOTIDE SEQUENCE</scope>
    <source>
        <tissue evidence="2">Whole body</tissue>
    </source>
</reference>
<keyword evidence="1" id="KW-0802">TPR repeat</keyword>
<evidence type="ECO:0000313" key="2">
    <source>
        <dbReference type="EMBL" id="LAC25346.1"/>
    </source>
</evidence>
<protein>
    <submittedName>
        <fullName evidence="2">Trafficking protein particle complex subunit 12-like</fullName>
    </submittedName>
</protein>
<dbReference type="SMART" id="SM00028">
    <property type="entry name" value="TPR"/>
    <property type="match status" value="3"/>
</dbReference>
<dbReference type="SUPFAM" id="SSF48452">
    <property type="entry name" value="TPR-like"/>
    <property type="match status" value="1"/>
</dbReference>
<dbReference type="EMBL" id="IACT01006209">
    <property type="protein sequence ID" value="LAC25346.1"/>
    <property type="molecule type" value="mRNA"/>
</dbReference>
<accession>A0A6A7G391</accession>
<evidence type="ECO:0000256" key="1">
    <source>
        <dbReference type="PROSITE-ProRule" id="PRU00339"/>
    </source>
</evidence>
<dbReference type="AlphaFoldDB" id="A0A6A7G391"/>
<dbReference type="GO" id="GO:0005794">
    <property type="term" value="C:Golgi apparatus"/>
    <property type="evidence" value="ECO:0007669"/>
    <property type="project" value="TreeGrafter"/>
</dbReference>
<sequence>MADNPVSSMTSTIESSNLETATTMFQKTSLNDAANSSVAARDAGVSSSSSLPIGVASVAKSSPSAGSTASSNKLKQYFSNSPQLEQPFDSIASFSSNTATMNPAYMSPTDAFGIPSPDSFLTPATEQDVFTASLLSSDADRRHDAWIPADITVKALKAMESNPPGIYFPEKDLLTMPGIAIKEDFGDPIKSLLRTYVGEEAASKRQVLNSSSVTQDDRGLRQLIAAGCYHAAVNLTTQLLTVYGQGEGRAGHPSKHTAHSIQLWFTRLALLVKLRRYSLAEVECEQFGQLDAPDLYFEFYPELYGGRRGSMVPFSFRLLVAELPHYLGKHSTSLDRLNSLLHTCHKIVGNLRAGLSECGEPADQLNAPMKDDSVKLWRNRTVRVMYSLTAVAASLKDYRLCGSLLHALLQEDRPSCPGLYAALGRLHLHLGDIPAAQSCFNRYLEVSPSPPRHSPVQGLLHSAYIAMAGNHFSEAVDTLQQALQHSPANPLVISNLGVSLVYTGRIRDAVSVVEAAVYAEPERMLHESLVLNLATMYELESCNASANKIKLLELVAQHKGDSFAVAALKLH</sequence>
<dbReference type="Gene3D" id="1.25.40.10">
    <property type="entry name" value="Tetratricopeptide repeat domain"/>
    <property type="match status" value="1"/>
</dbReference>
<dbReference type="PROSITE" id="PS50005">
    <property type="entry name" value="TPR"/>
    <property type="match status" value="1"/>
</dbReference>
<dbReference type="PANTHER" id="PTHR21581:SF6">
    <property type="entry name" value="TRAFFICKING PROTEIN PARTICLE COMPLEX SUBUNIT 12"/>
    <property type="match status" value="1"/>
</dbReference>
<dbReference type="PANTHER" id="PTHR21581">
    <property type="entry name" value="D-ALANYL-D-ALANINE CARBOXYPEPTIDASE"/>
    <property type="match status" value="1"/>
</dbReference>
<organism evidence="2">
    <name type="scientific">Hirondellea gigas</name>
    <dbReference type="NCBI Taxonomy" id="1518452"/>
    <lineage>
        <taxon>Eukaryota</taxon>
        <taxon>Metazoa</taxon>
        <taxon>Ecdysozoa</taxon>
        <taxon>Arthropoda</taxon>
        <taxon>Crustacea</taxon>
        <taxon>Multicrustacea</taxon>
        <taxon>Malacostraca</taxon>
        <taxon>Eumalacostraca</taxon>
        <taxon>Peracarida</taxon>
        <taxon>Amphipoda</taxon>
        <taxon>Amphilochidea</taxon>
        <taxon>Lysianassida</taxon>
        <taxon>Lysianassidira</taxon>
        <taxon>Lysianassoidea</taxon>
        <taxon>Lysianassidae</taxon>
        <taxon>Hirondellea</taxon>
    </lineage>
</organism>
<name>A0A6A7G391_9CRUS</name>
<dbReference type="InterPro" id="IPR019734">
    <property type="entry name" value="TPR_rpt"/>
</dbReference>
<dbReference type="GO" id="GO:0030008">
    <property type="term" value="C:TRAPP complex"/>
    <property type="evidence" value="ECO:0007669"/>
    <property type="project" value="TreeGrafter"/>
</dbReference>
<proteinExistence type="evidence at transcript level"/>
<feature type="repeat" description="TPR" evidence="1">
    <location>
        <begin position="417"/>
        <end position="450"/>
    </location>
</feature>
<dbReference type="InterPro" id="IPR011990">
    <property type="entry name" value="TPR-like_helical_dom_sf"/>
</dbReference>